<dbReference type="SMART" id="SM00028">
    <property type="entry name" value="TPR"/>
    <property type="match status" value="5"/>
</dbReference>
<organism evidence="13 14">
    <name type="scientific">Fibrella aestuarina BUZ 2</name>
    <dbReference type="NCBI Taxonomy" id="1166018"/>
    <lineage>
        <taxon>Bacteria</taxon>
        <taxon>Pseudomonadati</taxon>
        <taxon>Bacteroidota</taxon>
        <taxon>Cytophagia</taxon>
        <taxon>Cytophagales</taxon>
        <taxon>Spirosomataceae</taxon>
        <taxon>Fibrella</taxon>
    </lineage>
</organism>
<feature type="repeat" description="TPR" evidence="8">
    <location>
        <begin position="162"/>
        <end position="195"/>
    </location>
</feature>
<dbReference type="InterPro" id="IPR003594">
    <property type="entry name" value="HATPase_dom"/>
</dbReference>
<dbReference type="Pfam" id="PF13374">
    <property type="entry name" value="TPR_10"/>
    <property type="match status" value="1"/>
</dbReference>
<dbReference type="InterPro" id="IPR036890">
    <property type="entry name" value="HATPase_C_sf"/>
</dbReference>
<evidence type="ECO:0000256" key="6">
    <source>
        <dbReference type="ARBA" id="ARBA00022777"/>
    </source>
</evidence>
<dbReference type="GO" id="GO:0005524">
    <property type="term" value="F:ATP binding"/>
    <property type="evidence" value="ECO:0007669"/>
    <property type="project" value="UniProtKB-KW"/>
</dbReference>
<feature type="domain" description="Signal transduction histidine kinase subgroup 2 dimerisation and phosphoacceptor" evidence="12">
    <location>
        <begin position="484"/>
        <end position="559"/>
    </location>
</feature>
<dbReference type="EC" id="2.7.13.3" evidence="2"/>
<proteinExistence type="predicted"/>
<comment type="catalytic activity">
    <reaction evidence="1">
        <text>ATP + protein L-histidine = ADP + protein N-phospho-L-histidine.</text>
        <dbReference type="EC" id="2.7.13.3"/>
    </reaction>
</comment>
<reference evidence="13 14" key="1">
    <citation type="journal article" date="2012" name="J. Bacteriol.">
        <title>Genome Sequence of Fibrella aestuarina BUZ 2T, a Filamentous Marine Bacterium.</title>
        <authorList>
            <person name="Filippini M."/>
            <person name="Qi W."/>
            <person name="Blom J."/>
            <person name="Goesmann A."/>
            <person name="Smits T.H."/>
            <person name="Bagheri H.C."/>
        </authorList>
    </citation>
    <scope>NUCLEOTIDE SEQUENCE [LARGE SCALE GENOMIC DNA]</scope>
    <source>
        <strain evidence="14">BUZ 2T</strain>
    </source>
</reference>
<evidence type="ECO:0000256" key="4">
    <source>
        <dbReference type="ARBA" id="ARBA00022679"/>
    </source>
</evidence>
<keyword evidence="9" id="KW-0175">Coiled coil</keyword>
<dbReference type="Pfam" id="PF07568">
    <property type="entry name" value="HisKA_2"/>
    <property type="match status" value="1"/>
</dbReference>
<dbReference type="Gene3D" id="3.30.565.10">
    <property type="entry name" value="Histidine kinase-like ATPase, C-terminal domain"/>
    <property type="match status" value="1"/>
</dbReference>
<dbReference type="InterPro" id="IPR011990">
    <property type="entry name" value="TPR-like_helical_dom_sf"/>
</dbReference>
<evidence type="ECO:0000256" key="8">
    <source>
        <dbReference type="PROSITE-ProRule" id="PRU00339"/>
    </source>
</evidence>
<evidence type="ECO:0000256" key="1">
    <source>
        <dbReference type="ARBA" id="ARBA00000085"/>
    </source>
</evidence>
<accession>I0KEQ9</accession>
<sequence>MVIISSISGWLATTELAFGQVAELRRIDSLRTLYSRPVGPRHAELAIRLSDALLYSHVTQARDYALQGLALLKRFPNDTLHLIAINNLAGAYSTMGQTHRADSCFKVGVQLAKTQHNNDKLVRMLMNLALTYVDEGRNAEALPMMREALARAAGPEQDDIRPLIVNNLGMLYDNLGNYGQALSHYHRALREADRQNDQNVMGLAEGNIANIYSQLDNPQRAIQMLRKAAGHFMASNDPQSTNLCRLMIAGNYLDMNRPDSAQPLANWGLREARKTNMQTQLAMAHVLMARLCLVKRQALQAERHARQALALARQENEGMLAQSLMYLAKATSALGRKDVAIGQARDAVMAAFQAHNKNERREANTILAEVLEDAGQPAEALAVRKANEALSDSLYTAGFRDQFSYLQVTYETEKKEQRIAFLDRENELRKWQLRWLVAGLLLVVGLLAVVWALYRLKQRDARRIQRQKEQIERQSDQLTLLMRELHHRVKNNLQIVSSLLSLQSGRLTDQQARAAVREGQSRVEAMSMLHQRLYTNDDVTAINFSNYVTDLVENLMTTYGYRPDDFDLTLDITQQRLDTDTAIPLGLIINELITNSFKYAYRTVDRPALTVRLETIDPPILGAGRPAQLRLTVQDNGPGLPDGHPSLFRTEAMLVDMGTLPGEVTATVPPAIRSKTFGMQLVQSLTKQLRATCQFRSGNGLVFQLDMPFHFV</sequence>
<dbReference type="PANTHER" id="PTHR41523">
    <property type="entry name" value="TWO-COMPONENT SYSTEM SENSOR PROTEIN"/>
    <property type="match status" value="1"/>
</dbReference>
<dbReference type="PROSITE" id="PS50005">
    <property type="entry name" value="TPR"/>
    <property type="match status" value="1"/>
</dbReference>
<evidence type="ECO:0000256" key="10">
    <source>
        <dbReference type="SAM" id="Phobius"/>
    </source>
</evidence>
<evidence type="ECO:0000256" key="7">
    <source>
        <dbReference type="ARBA" id="ARBA00022840"/>
    </source>
</evidence>
<protein>
    <recommendedName>
        <fullName evidence="2">histidine kinase</fullName>
        <ecNumber evidence="2">2.7.13.3</ecNumber>
    </recommendedName>
</protein>
<keyword evidence="7" id="KW-0067">ATP-binding</keyword>
<dbReference type="Gene3D" id="3.30.450.20">
    <property type="entry name" value="PAS domain"/>
    <property type="match status" value="1"/>
</dbReference>
<keyword evidence="6 13" id="KW-0418">Kinase</keyword>
<dbReference type="HOGENOM" id="CLU_022307_1_0_10"/>
<dbReference type="eggNOG" id="COG0457">
    <property type="taxonomic scope" value="Bacteria"/>
</dbReference>
<dbReference type="EMBL" id="HE796683">
    <property type="protein sequence ID" value="CCH02612.1"/>
    <property type="molecule type" value="Genomic_DNA"/>
</dbReference>
<keyword evidence="10" id="KW-0812">Transmembrane</keyword>
<feature type="transmembrane region" description="Helical" evidence="10">
    <location>
        <begin position="433"/>
        <end position="454"/>
    </location>
</feature>
<evidence type="ECO:0000313" key="14">
    <source>
        <dbReference type="Proteomes" id="UP000011058"/>
    </source>
</evidence>
<dbReference type="Pfam" id="PF13424">
    <property type="entry name" value="TPR_12"/>
    <property type="match status" value="1"/>
</dbReference>
<keyword evidence="10" id="KW-0472">Membrane</keyword>
<dbReference type="Pfam" id="PF02518">
    <property type="entry name" value="HATPase_c"/>
    <property type="match status" value="1"/>
</dbReference>
<keyword evidence="3" id="KW-0597">Phosphoprotein</keyword>
<keyword evidence="10" id="KW-1133">Transmembrane helix</keyword>
<dbReference type="Proteomes" id="UP000011058">
    <property type="component" value="Chromosome"/>
</dbReference>
<evidence type="ECO:0000259" key="11">
    <source>
        <dbReference type="Pfam" id="PF02518"/>
    </source>
</evidence>
<dbReference type="SUPFAM" id="SSF55874">
    <property type="entry name" value="ATPase domain of HSP90 chaperone/DNA topoisomerase II/histidine kinase"/>
    <property type="match status" value="1"/>
</dbReference>
<evidence type="ECO:0000256" key="5">
    <source>
        <dbReference type="ARBA" id="ARBA00022741"/>
    </source>
</evidence>
<dbReference type="SUPFAM" id="SSF48452">
    <property type="entry name" value="TPR-like"/>
    <property type="match status" value="2"/>
</dbReference>
<evidence type="ECO:0000256" key="3">
    <source>
        <dbReference type="ARBA" id="ARBA00022553"/>
    </source>
</evidence>
<dbReference type="STRING" id="1166018.FAES_4613"/>
<dbReference type="Gene3D" id="1.25.40.10">
    <property type="entry name" value="Tetratricopeptide repeat domain"/>
    <property type="match status" value="3"/>
</dbReference>
<keyword evidence="14" id="KW-1185">Reference proteome</keyword>
<dbReference type="InterPro" id="IPR011495">
    <property type="entry name" value="Sig_transdc_His_kin_sub2_dim/P"/>
</dbReference>
<keyword evidence="8" id="KW-0802">TPR repeat</keyword>
<dbReference type="GO" id="GO:0004673">
    <property type="term" value="F:protein histidine kinase activity"/>
    <property type="evidence" value="ECO:0007669"/>
    <property type="project" value="UniProtKB-EC"/>
</dbReference>
<keyword evidence="5" id="KW-0547">Nucleotide-binding</keyword>
<dbReference type="InterPro" id="IPR019734">
    <property type="entry name" value="TPR_rpt"/>
</dbReference>
<evidence type="ECO:0000313" key="13">
    <source>
        <dbReference type="EMBL" id="CCH02612.1"/>
    </source>
</evidence>
<dbReference type="eggNOG" id="COG3920">
    <property type="taxonomic scope" value="Bacteria"/>
</dbReference>
<feature type="coiled-coil region" evidence="9">
    <location>
        <begin position="454"/>
        <end position="488"/>
    </location>
</feature>
<dbReference type="KEGG" id="fae:FAES_4613"/>
<dbReference type="PATRIC" id="fig|1166018.3.peg.1581"/>
<gene>
    <name evidence="13" type="ORF">FAES_4613</name>
</gene>
<dbReference type="PANTHER" id="PTHR41523:SF8">
    <property type="entry name" value="ETHYLENE RESPONSE SENSOR PROTEIN"/>
    <property type="match status" value="1"/>
</dbReference>
<keyword evidence="4 13" id="KW-0808">Transferase</keyword>
<name>I0KEQ9_9BACT</name>
<evidence type="ECO:0000256" key="2">
    <source>
        <dbReference type="ARBA" id="ARBA00012438"/>
    </source>
</evidence>
<feature type="domain" description="Histidine kinase/HSP90-like ATPase" evidence="11">
    <location>
        <begin position="583"/>
        <end position="709"/>
    </location>
</feature>
<dbReference type="AlphaFoldDB" id="I0KEQ9"/>
<evidence type="ECO:0000256" key="9">
    <source>
        <dbReference type="SAM" id="Coils"/>
    </source>
</evidence>
<evidence type="ECO:0000259" key="12">
    <source>
        <dbReference type="Pfam" id="PF07568"/>
    </source>
</evidence>